<dbReference type="InterPro" id="IPR011990">
    <property type="entry name" value="TPR-like_helical_dom_sf"/>
</dbReference>
<dbReference type="Gene3D" id="1.25.40.10">
    <property type="entry name" value="Tetratricopeptide repeat domain"/>
    <property type="match status" value="2"/>
</dbReference>
<protein>
    <submittedName>
        <fullName evidence="1">Tetratricopeptide repeat domain 22</fullName>
    </submittedName>
</protein>
<dbReference type="GeneTree" id="ENSGT00390000007658"/>
<sequence>EKEMEAESAEDIEFLMEDMDYIPGHFHLDLNLNCDPAGPARLRLRNTCLKQESLRGELEAEVGYLQYAVRNLLGLLAFHMEQLDTAEEILRGICNEDPGNLNAWANLGYVYDKMGRELDTAECVDKVSHLMGLDGGGASQEETRLLAARCLAEQAYVYPHDVELDSEDVLRERLTEALSHYSRALDYGGQLIPIEEKRSWCFKMATIYISRLDDIVKTKEDSEYSRLSHYNKGLKLLKETLESDRARHKALAWCYVGVMLERKDEFDTVPMSVHDCGFSASDPLSCFGTAIKLASDDALTLNLLAKIFSLLGKHEMATGICNMGLNVLPDPELNWQAYCTRAKINIMLYVRELEQAKCSQGGLPDRQRLTEARQDLDKVLTVRPCLRTHLEMAQVFYYMGVDALQESLLVDEAAVNSALVSLSHALQLEPGESLPDLHMLRGRCLLLKGEEQNAADCFKKAMELERPGGRDTKALRCLLQALVALFMQGGPDPSQAITQLELWVQRAEETYPEDSVKAELRRLYRTHTSEVTELSRALVRTGRLSLVRRLLETLVPKQCQSTSARWRRVIAL</sequence>
<dbReference type="Proteomes" id="UP000007303">
    <property type="component" value="Unassembled WGS sequence"/>
</dbReference>
<reference evidence="1" key="2">
    <citation type="submission" date="2025-08" db="UniProtKB">
        <authorList>
            <consortium name="Ensembl"/>
        </authorList>
    </citation>
    <scope>IDENTIFICATION</scope>
</reference>
<dbReference type="SUPFAM" id="SSF48452">
    <property type="entry name" value="TPR-like"/>
    <property type="match status" value="2"/>
</dbReference>
<name>H3DL79_TETNG</name>
<organism evidence="1 2">
    <name type="scientific">Tetraodon nigroviridis</name>
    <name type="common">Spotted green pufferfish</name>
    <name type="synonym">Chelonodon nigroviridis</name>
    <dbReference type="NCBI Taxonomy" id="99883"/>
    <lineage>
        <taxon>Eukaryota</taxon>
        <taxon>Metazoa</taxon>
        <taxon>Chordata</taxon>
        <taxon>Craniata</taxon>
        <taxon>Vertebrata</taxon>
        <taxon>Euteleostomi</taxon>
        <taxon>Actinopterygii</taxon>
        <taxon>Neopterygii</taxon>
        <taxon>Teleostei</taxon>
        <taxon>Neoteleostei</taxon>
        <taxon>Acanthomorphata</taxon>
        <taxon>Eupercaria</taxon>
        <taxon>Tetraodontiformes</taxon>
        <taxon>Tetradontoidea</taxon>
        <taxon>Tetraodontidae</taxon>
        <taxon>Tetraodon</taxon>
    </lineage>
</organism>
<keyword evidence="2" id="KW-1185">Reference proteome</keyword>
<evidence type="ECO:0000313" key="1">
    <source>
        <dbReference type="Ensembl" id="ENSTNIP00000021277.1"/>
    </source>
</evidence>
<dbReference type="PANTHER" id="PTHR16253:SF0">
    <property type="entry name" value="TETRATRICOPEPTIDE REPEAT PROTEIN 22"/>
    <property type="match status" value="1"/>
</dbReference>
<dbReference type="InterPro" id="IPR042342">
    <property type="entry name" value="TTC22"/>
</dbReference>
<reference evidence="1" key="3">
    <citation type="submission" date="2025-09" db="UniProtKB">
        <authorList>
            <consortium name="Ensembl"/>
        </authorList>
    </citation>
    <scope>IDENTIFICATION</scope>
</reference>
<dbReference type="OMA" id="HHRALAW"/>
<dbReference type="PANTHER" id="PTHR16253">
    <property type="entry name" value="TETRATRICOPEPTIDE REPEAT PROTEIN 22"/>
    <property type="match status" value="1"/>
</dbReference>
<dbReference type="Ensembl" id="ENSTNIT00000021512.1">
    <property type="protein sequence ID" value="ENSTNIP00000021277.1"/>
    <property type="gene ID" value="ENSTNIG00000018111.1"/>
</dbReference>
<accession>H3DL79</accession>
<reference evidence="2" key="1">
    <citation type="journal article" date="2004" name="Nature">
        <title>Genome duplication in the teleost fish Tetraodon nigroviridis reveals the early vertebrate proto-karyotype.</title>
        <authorList>
            <person name="Jaillon O."/>
            <person name="Aury J.-M."/>
            <person name="Brunet F."/>
            <person name="Petit J.-L."/>
            <person name="Stange-Thomann N."/>
            <person name="Mauceli E."/>
            <person name="Bouneau L."/>
            <person name="Fischer C."/>
            <person name="Ozouf-Costaz C."/>
            <person name="Bernot A."/>
            <person name="Nicaud S."/>
            <person name="Jaffe D."/>
            <person name="Fisher S."/>
            <person name="Lutfalla G."/>
            <person name="Dossat C."/>
            <person name="Segurens B."/>
            <person name="Dasilva C."/>
            <person name="Salanoubat M."/>
            <person name="Levy M."/>
            <person name="Boudet N."/>
            <person name="Castellano S."/>
            <person name="Anthouard V."/>
            <person name="Jubin C."/>
            <person name="Castelli V."/>
            <person name="Katinka M."/>
            <person name="Vacherie B."/>
            <person name="Biemont C."/>
            <person name="Skalli Z."/>
            <person name="Cattolico L."/>
            <person name="Poulain J."/>
            <person name="De Berardinis V."/>
            <person name="Cruaud C."/>
            <person name="Duprat S."/>
            <person name="Brottier P."/>
            <person name="Coutanceau J.-P."/>
            <person name="Gouzy J."/>
            <person name="Parra G."/>
            <person name="Lardier G."/>
            <person name="Chapple C."/>
            <person name="McKernan K.J."/>
            <person name="McEwan P."/>
            <person name="Bosak S."/>
            <person name="Kellis M."/>
            <person name="Volff J.-N."/>
            <person name="Guigo R."/>
            <person name="Zody M.C."/>
            <person name="Mesirov J."/>
            <person name="Lindblad-Toh K."/>
            <person name="Birren B."/>
            <person name="Nusbaum C."/>
            <person name="Kahn D."/>
            <person name="Robinson-Rechavi M."/>
            <person name="Laudet V."/>
            <person name="Schachter V."/>
            <person name="Quetier F."/>
            <person name="Saurin W."/>
            <person name="Scarpelli C."/>
            <person name="Wincker P."/>
            <person name="Lander E.S."/>
            <person name="Weissenbach J."/>
            <person name="Roest Crollius H."/>
        </authorList>
    </citation>
    <scope>NUCLEOTIDE SEQUENCE [LARGE SCALE GENOMIC DNA]</scope>
</reference>
<dbReference type="FunCoup" id="H3DL79">
    <property type="interactions" value="1077"/>
</dbReference>
<evidence type="ECO:0000313" key="2">
    <source>
        <dbReference type="Proteomes" id="UP000007303"/>
    </source>
</evidence>
<dbReference type="SMART" id="SM00028">
    <property type="entry name" value="TPR"/>
    <property type="match status" value="4"/>
</dbReference>
<dbReference type="AlphaFoldDB" id="H3DL79"/>
<dbReference type="InParanoid" id="H3DL79"/>
<proteinExistence type="predicted"/>
<dbReference type="HOGENOM" id="CLU_034944_1_0_1"/>
<dbReference type="InterPro" id="IPR019734">
    <property type="entry name" value="TPR_rpt"/>
</dbReference>